<dbReference type="AlphaFoldDB" id="I4B1Y4"/>
<evidence type="ECO:0008006" key="3">
    <source>
        <dbReference type="Google" id="ProtNLM"/>
    </source>
</evidence>
<protein>
    <recommendedName>
        <fullName evidence="3">ABC-type phosphate/phosphonate transport system periplasmic component-like protein</fullName>
    </recommendedName>
</protein>
<dbReference type="STRING" id="869212.Turpa_0639"/>
<name>I4B1Y4_TURPD</name>
<accession>I4B1Y4</accession>
<proteinExistence type="predicted"/>
<dbReference type="RefSeq" id="WP_014801809.1">
    <property type="nucleotide sequence ID" value="NC_018020.1"/>
</dbReference>
<dbReference type="Pfam" id="PF12974">
    <property type="entry name" value="Phosphonate-bd"/>
    <property type="match status" value="1"/>
</dbReference>
<keyword evidence="2" id="KW-1185">Reference proteome</keyword>
<dbReference type="SUPFAM" id="SSF53850">
    <property type="entry name" value="Periplasmic binding protein-like II"/>
    <property type="match status" value="1"/>
</dbReference>
<dbReference type="KEGG" id="tpx:Turpa_0639"/>
<dbReference type="EMBL" id="CP002959">
    <property type="protein sequence ID" value="AFM11291.1"/>
    <property type="molecule type" value="Genomic_DNA"/>
</dbReference>
<organism evidence="1 2">
    <name type="scientific">Turneriella parva (strain ATCC BAA-1111 / DSM 21527 / NCTC 11395 / H)</name>
    <name type="common">Leptospira parva</name>
    <dbReference type="NCBI Taxonomy" id="869212"/>
    <lineage>
        <taxon>Bacteria</taxon>
        <taxon>Pseudomonadati</taxon>
        <taxon>Spirochaetota</taxon>
        <taxon>Spirochaetia</taxon>
        <taxon>Leptospirales</taxon>
        <taxon>Leptospiraceae</taxon>
        <taxon>Turneriella</taxon>
    </lineage>
</organism>
<dbReference type="Gene3D" id="3.40.190.10">
    <property type="entry name" value="Periplasmic binding protein-like II"/>
    <property type="match status" value="1"/>
</dbReference>
<gene>
    <name evidence="1" type="ordered locus">Turpa_0639</name>
</gene>
<reference evidence="1 2" key="1">
    <citation type="submission" date="2012-06" db="EMBL/GenBank/DDBJ databases">
        <title>The complete chromosome of genome of Turneriella parva DSM 21527.</title>
        <authorList>
            <consortium name="US DOE Joint Genome Institute (JGI-PGF)"/>
            <person name="Lucas S."/>
            <person name="Han J."/>
            <person name="Lapidus A."/>
            <person name="Bruce D."/>
            <person name="Goodwin L."/>
            <person name="Pitluck S."/>
            <person name="Peters L."/>
            <person name="Kyrpides N."/>
            <person name="Mavromatis K."/>
            <person name="Ivanova N."/>
            <person name="Mikhailova N."/>
            <person name="Chertkov O."/>
            <person name="Detter J.C."/>
            <person name="Tapia R."/>
            <person name="Han C."/>
            <person name="Land M."/>
            <person name="Hauser L."/>
            <person name="Markowitz V."/>
            <person name="Cheng J.-F."/>
            <person name="Hugenholtz P."/>
            <person name="Woyke T."/>
            <person name="Wu D."/>
            <person name="Gronow S."/>
            <person name="Wellnitz S."/>
            <person name="Brambilla E."/>
            <person name="Klenk H.-P."/>
            <person name="Eisen J.A."/>
        </authorList>
    </citation>
    <scope>NUCLEOTIDE SEQUENCE [LARGE SCALE GENOMIC DNA]</scope>
    <source>
        <strain evidence="2">ATCC BAA-1111 / DSM 21527 / NCTC 11395 / H</strain>
    </source>
</reference>
<evidence type="ECO:0000313" key="2">
    <source>
        <dbReference type="Proteomes" id="UP000006048"/>
    </source>
</evidence>
<dbReference type="Proteomes" id="UP000006048">
    <property type="component" value="Chromosome"/>
</dbReference>
<sequence length="250" mass="27528">MRWRLLPIIFAWPLTAGFSLDIFVFNPESKSGQTQSARVSLVRFMAAEGIEAQVSLFANAIDFERAVARAKPDYAIVASYYYSAAAKDMQWRALLSGHRNGEEAFRKVFMVDQSVGKAADLKNKAVATTSFGAATFSFVSAQFLQPLGLNASQVRLITVSKDIDGLMALAVGQVKGAIVTQDSIEKLKSINGAALESMKELRRLPAIQYPKLVQFQQAQDTAKLRQAFRRLTLSSEGADFLRYLGITGFQ</sequence>
<evidence type="ECO:0000313" key="1">
    <source>
        <dbReference type="EMBL" id="AFM11291.1"/>
    </source>
</evidence>
<dbReference type="HOGENOM" id="CLU_1111014_0_0_12"/>